<dbReference type="AlphaFoldDB" id="A0A8H6ALA7"/>
<evidence type="ECO:0000313" key="2">
    <source>
        <dbReference type="Proteomes" id="UP000531561"/>
    </source>
</evidence>
<reference evidence="1 2" key="1">
    <citation type="journal article" date="2020" name="Phytopathology">
        <title>A high-quality genome resource of Botrytis fragariae, a new and rapidly spreading fungal pathogen causing strawberry gray mold in the U.S.A.</title>
        <authorList>
            <person name="Wu Y."/>
            <person name="Saski C.A."/>
            <person name="Schnabel G."/>
            <person name="Xiao S."/>
            <person name="Hu M."/>
        </authorList>
    </citation>
    <scope>NUCLEOTIDE SEQUENCE [LARGE SCALE GENOMIC DNA]</scope>
    <source>
        <strain evidence="1 2">BVB16</strain>
    </source>
</reference>
<dbReference type="GeneID" id="59265194"/>
<dbReference type="RefSeq" id="XP_037188314.1">
    <property type="nucleotide sequence ID" value="XM_037341502.1"/>
</dbReference>
<name>A0A8H6ALA7_9HELO</name>
<proteinExistence type="predicted"/>
<comment type="caution">
    <text evidence="1">The sequence shown here is derived from an EMBL/GenBank/DDBJ whole genome shotgun (WGS) entry which is preliminary data.</text>
</comment>
<evidence type="ECO:0000313" key="1">
    <source>
        <dbReference type="EMBL" id="KAF5869365.1"/>
    </source>
</evidence>
<dbReference type="EMBL" id="JABFCT010000017">
    <property type="protein sequence ID" value="KAF5869365.1"/>
    <property type="molecule type" value="Genomic_DNA"/>
</dbReference>
<organism evidence="1 2">
    <name type="scientific">Botrytis fragariae</name>
    <dbReference type="NCBI Taxonomy" id="1964551"/>
    <lineage>
        <taxon>Eukaryota</taxon>
        <taxon>Fungi</taxon>
        <taxon>Dikarya</taxon>
        <taxon>Ascomycota</taxon>
        <taxon>Pezizomycotina</taxon>
        <taxon>Leotiomycetes</taxon>
        <taxon>Helotiales</taxon>
        <taxon>Sclerotiniaceae</taxon>
        <taxon>Botrytis</taxon>
    </lineage>
</organism>
<dbReference type="OrthoDB" id="3546540at2759"/>
<sequence length="169" mass="19515">MDSRDVYKRMRSILEFELDKRISLLKEKVRDRDLRIEAITALRNLYTLRIASIYVDGATHNFASEVLTRKDIDNIHRDILNIQHIPHPFLNDVYDIVCTPEANICEVISYFFRGGAIAPALLNKIVKDVSQANIAWQIVRLDALLGGVRTRLSEEWERINSRLRIGIAV</sequence>
<gene>
    <name evidence="1" type="ORF">Bfra_011172ca</name>
</gene>
<accession>A0A8H6ALA7</accession>
<dbReference type="Proteomes" id="UP000531561">
    <property type="component" value="Unassembled WGS sequence"/>
</dbReference>
<keyword evidence="2" id="KW-1185">Reference proteome</keyword>
<protein>
    <submittedName>
        <fullName evidence="1">Uncharacterized protein</fullName>
    </submittedName>
</protein>